<feature type="compositionally biased region" description="Low complexity" evidence="1">
    <location>
        <begin position="342"/>
        <end position="353"/>
    </location>
</feature>
<name>A0AAN7W1U8_9SACH</name>
<comment type="caution">
    <text evidence="3">The sequence shown here is derived from an EMBL/GenBank/DDBJ whole genome shotgun (WGS) entry which is preliminary data.</text>
</comment>
<feature type="region of interest" description="Disordered" evidence="1">
    <location>
        <begin position="96"/>
        <end position="120"/>
    </location>
</feature>
<feature type="compositionally biased region" description="Low complexity" evidence="1">
    <location>
        <begin position="96"/>
        <end position="119"/>
    </location>
</feature>
<evidence type="ECO:0000313" key="3">
    <source>
        <dbReference type="EMBL" id="KAK5779479.1"/>
    </source>
</evidence>
<evidence type="ECO:0000256" key="1">
    <source>
        <dbReference type="SAM" id="MobiDB-lite"/>
    </source>
</evidence>
<dbReference type="Proteomes" id="UP001306508">
    <property type="component" value="Unassembled WGS sequence"/>
</dbReference>
<accession>A0AAN7W1U8</accession>
<evidence type="ECO:0000259" key="2">
    <source>
        <dbReference type="SMART" id="SM01017"/>
    </source>
</evidence>
<dbReference type="AlphaFoldDB" id="A0AAN7W1U8"/>
<feature type="domain" description="Arrestin C-terminal-like" evidence="2">
    <location>
        <begin position="732"/>
        <end position="1069"/>
    </location>
</feature>
<dbReference type="InterPro" id="IPR011022">
    <property type="entry name" value="Arrestin_C-like"/>
</dbReference>
<feature type="region of interest" description="Disordered" evidence="1">
    <location>
        <begin position="1190"/>
        <end position="1221"/>
    </location>
</feature>
<proteinExistence type="predicted"/>
<feature type="compositionally biased region" description="Polar residues" evidence="1">
    <location>
        <begin position="328"/>
        <end position="341"/>
    </location>
</feature>
<dbReference type="EMBL" id="JAWIZZ010000047">
    <property type="protein sequence ID" value="KAK5779479.1"/>
    <property type="molecule type" value="Genomic_DNA"/>
</dbReference>
<feature type="region of interest" description="Disordered" evidence="1">
    <location>
        <begin position="328"/>
        <end position="353"/>
    </location>
</feature>
<protein>
    <recommendedName>
        <fullName evidence="2">Arrestin C-terminal-like domain-containing protein</fullName>
    </recommendedName>
</protein>
<keyword evidence="4" id="KW-1185">Reference proteome</keyword>
<evidence type="ECO:0000313" key="4">
    <source>
        <dbReference type="Proteomes" id="UP001306508"/>
    </source>
</evidence>
<sequence>MTNIIVSKDLSNNNMAIKYLKHQIPELKINDSEITEKTEIKYTNNNNPFLRYNNNANNNPFGNNYTYSKVVNRSRSSSFINPFDSSPITTVYSNNNTKNNKNTIENNTLNNNTMLSYPYSRRRSYPRTYLSPTLTNNTMNSVNSSSDGSMLSFNNHHIITSNPININTNNDNYNDNDNINNTSISNSDIYKSRRHTISSISYSNHSLFDSNGLPKLTLLNSIDLPSDSFSTLKNIDIIDHYLHNAGFLPAKIIYKDTNGSNDCIIRMATTSNDVLIPTISSNEEEYLSRLNSHNNHNDNNNNSNIDYFDIDGTQELISNDLSTMTISDTENDDFSSNSSIMTGSRSRAGSTRRSSFSLSRQDIPLSLSSTFSHQNTFSIINGMNNNFHEIAMNDNNLCYFKLAIIVSIKETTQLESIQLELSSRVNIKYLNGKNQYTKVGELNWNLNRYNFNLYLPPTLKSVEDDVIENFDNIIQWKLFKNINYKKRLAWTNENNSPQSDFWKDSLFQKLENLNTSINSISEDNLLLPGDYVFLIPVIFNNHIPETIAYPSGKLDYFIRLASFKKVIKTTDDTMKSNNINKNTVPKDQQVGMSSKLQPSVANKNISQNLSTNNLSIFKKMRNHFRSNSTPSAPHILITDANNDNDNSFITRTYTTTSSVSDFDSFSSLKYSNNTGPSVDITDLNSQKSLIPKTDISYFINEIYLQNKLNVIRTPPLISVSTANKPVYINKVWDNSLNYEISLPNKYIPLDANIPVTVKLSPLIKNLSLIKIGIGISERIDYVNNKDKSMSFKETDHVLENSSNPYYHVFNSKKKKQRLLLLYELRSEQTGPRALREEIVTNCIDHNLLSYYRTKNSNNNSYGNGDAIVEPIELKTRLKFPGEKAYVLSDNNQNLSDFQETVDLPYGIEGYDLYDKFDNLESFYPTTPNGTLPDVGNVKDKNHGKNSIVNFFFGGISGNNNTLNNNNNNHTTNNKGRNANSLSNESKNILTHKRHKTQIDIFSKKNIAMINTKMYSPKRGLYIDSTHFSTLRCKHKLEIIMKLEKCDENKQLRQYEVIVNTPIYLMSGKCTNENLVLPVYDVDGNTYYQPNRDIVDTLSSSVSTSLYPPSPPPTFEESLLNPLVFKSNLNVLHNNSHNTCENNITHHNNDDSNNSHIANNSSIPKTPFYLNTDFGNLDGLLNSYTRSSHYRRTSVGSSNLTPPLERIPSPPPAYMDVFPAKP</sequence>
<dbReference type="SMART" id="SM01017">
    <property type="entry name" value="Arrestin_C"/>
    <property type="match status" value="1"/>
</dbReference>
<organism evidence="3 4">
    <name type="scientific">Arxiozyma heterogenica</name>
    <dbReference type="NCBI Taxonomy" id="278026"/>
    <lineage>
        <taxon>Eukaryota</taxon>
        <taxon>Fungi</taxon>
        <taxon>Dikarya</taxon>
        <taxon>Ascomycota</taxon>
        <taxon>Saccharomycotina</taxon>
        <taxon>Saccharomycetes</taxon>
        <taxon>Saccharomycetales</taxon>
        <taxon>Saccharomycetaceae</taxon>
        <taxon>Arxiozyma</taxon>
    </lineage>
</organism>
<reference evidence="4" key="1">
    <citation type="submission" date="2023-07" db="EMBL/GenBank/DDBJ databases">
        <title>A draft genome of Kazachstania heterogenica Y-27499.</title>
        <authorList>
            <person name="Donic C."/>
            <person name="Kralova J.S."/>
            <person name="Fidel L."/>
            <person name="Ben-Dor S."/>
            <person name="Jung S."/>
        </authorList>
    </citation>
    <scope>NUCLEOTIDE SEQUENCE [LARGE SCALE GENOMIC DNA]</scope>
    <source>
        <strain evidence="4">Y27499</strain>
    </source>
</reference>
<gene>
    <name evidence="3" type="ORF">RI543_003370</name>
</gene>